<evidence type="ECO:0000256" key="1">
    <source>
        <dbReference type="SAM" id="MobiDB-lite"/>
    </source>
</evidence>
<evidence type="ECO:0000313" key="2">
    <source>
        <dbReference type="EMBL" id="EDK45252.1"/>
    </source>
</evidence>
<dbReference type="Proteomes" id="UP000001996">
    <property type="component" value="Unassembled WGS sequence"/>
</dbReference>
<dbReference type="EMBL" id="CH981527">
    <property type="protein sequence ID" value="EDK45252.1"/>
    <property type="molecule type" value="Genomic_DNA"/>
</dbReference>
<gene>
    <name evidence="2" type="ORF">LELG_03431</name>
</gene>
<keyword evidence="3" id="KW-1185">Reference proteome</keyword>
<evidence type="ECO:0000313" key="3">
    <source>
        <dbReference type="Proteomes" id="UP000001996"/>
    </source>
</evidence>
<dbReference type="AlphaFoldDB" id="A5E1E4"/>
<proteinExistence type="predicted"/>
<feature type="region of interest" description="Disordered" evidence="1">
    <location>
        <begin position="111"/>
        <end position="164"/>
    </location>
</feature>
<feature type="compositionally biased region" description="Polar residues" evidence="1">
    <location>
        <begin position="141"/>
        <end position="150"/>
    </location>
</feature>
<dbReference type="InParanoid" id="A5E1E4"/>
<sequence>MNNGHEFQTWKDAAATNGRLSQAPLLTSTQIQNHVGGALQQDDTRVINNDIIPTQIDKDEFDNQDSDDANYLTNSLVNNNSAQFSTTVPIVNGGMEADIASDNEWNEIESDLDEFDNNRDKGSDQNYDEDSEHHHDDLDDYQQSMKQVDNSIMEEDLVGDDVNDFDFNDEWAQIEDTEVALD</sequence>
<organism evidence="2 3">
    <name type="scientific">Lodderomyces elongisporus (strain ATCC 11503 / CBS 2605 / JCM 1781 / NBRC 1676 / NRRL YB-4239)</name>
    <name type="common">Yeast</name>
    <name type="synonym">Saccharomyces elongisporus</name>
    <dbReference type="NCBI Taxonomy" id="379508"/>
    <lineage>
        <taxon>Eukaryota</taxon>
        <taxon>Fungi</taxon>
        <taxon>Dikarya</taxon>
        <taxon>Ascomycota</taxon>
        <taxon>Saccharomycotina</taxon>
        <taxon>Pichiomycetes</taxon>
        <taxon>Debaryomycetaceae</taxon>
        <taxon>Candida/Lodderomyces clade</taxon>
        <taxon>Lodderomyces</taxon>
    </lineage>
</organism>
<name>A5E1E4_LODEL</name>
<dbReference type="VEuPathDB" id="FungiDB:LELG_03431"/>
<protein>
    <submittedName>
        <fullName evidence="2">Uncharacterized protein</fullName>
    </submittedName>
</protein>
<dbReference type="HOGENOM" id="CLU_1482249_0_0_1"/>
<feature type="compositionally biased region" description="Acidic residues" evidence="1">
    <location>
        <begin position="152"/>
        <end position="164"/>
    </location>
</feature>
<accession>A5E1E4</accession>
<reference evidence="2 3" key="1">
    <citation type="journal article" date="2009" name="Nature">
        <title>Evolution of pathogenicity and sexual reproduction in eight Candida genomes.</title>
        <authorList>
            <person name="Butler G."/>
            <person name="Rasmussen M.D."/>
            <person name="Lin M.F."/>
            <person name="Santos M.A."/>
            <person name="Sakthikumar S."/>
            <person name="Munro C.A."/>
            <person name="Rheinbay E."/>
            <person name="Grabherr M."/>
            <person name="Forche A."/>
            <person name="Reedy J.L."/>
            <person name="Agrafioti I."/>
            <person name="Arnaud M.B."/>
            <person name="Bates S."/>
            <person name="Brown A.J."/>
            <person name="Brunke S."/>
            <person name="Costanzo M.C."/>
            <person name="Fitzpatrick D.A."/>
            <person name="de Groot P.W."/>
            <person name="Harris D."/>
            <person name="Hoyer L.L."/>
            <person name="Hube B."/>
            <person name="Klis F.M."/>
            <person name="Kodira C."/>
            <person name="Lennard N."/>
            <person name="Logue M.E."/>
            <person name="Martin R."/>
            <person name="Neiman A.M."/>
            <person name="Nikolaou E."/>
            <person name="Quail M.A."/>
            <person name="Quinn J."/>
            <person name="Santos M.C."/>
            <person name="Schmitzberger F.F."/>
            <person name="Sherlock G."/>
            <person name="Shah P."/>
            <person name="Silverstein K.A."/>
            <person name="Skrzypek M.S."/>
            <person name="Soll D."/>
            <person name="Staggs R."/>
            <person name="Stansfield I."/>
            <person name="Stumpf M.P."/>
            <person name="Sudbery P.E."/>
            <person name="Srikantha T."/>
            <person name="Zeng Q."/>
            <person name="Berman J."/>
            <person name="Berriman M."/>
            <person name="Heitman J."/>
            <person name="Gow N.A."/>
            <person name="Lorenz M.C."/>
            <person name="Birren B.W."/>
            <person name="Kellis M."/>
            <person name="Cuomo C.A."/>
        </authorList>
    </citation>
    <scope>NUCLEOTIDE SEQUENCE [LARGE SCALE GENOMIC DNA]</scope>
    <source>
        <strain evidence="3">ATCC 11503 / BCRC 21390 / CBS 2605 / JCM 1781 / NBRC 1676 / NRRL YB-4239</strain>
    </source>
</reference>